<keyword evidence="4" id="KW-1185">Reference proteome</keyword>
<organism evidence="3 4">
    <name type="scientific">Proteiniclasticum aestuarii</name>
    <dbReference type="NCBI Taxonomy" id="2817862"/>
    <lineage>
        <taxon>Bacteria</taxon>
        <taxon>Bacillati</taxon>
        <taxon>Bacillota</taxon>
        <taxon>Clostridia</taxon>
        <taxon>Eubacteriales</taxon>
        <taxon>Clostridiaceae</taxon>
        <taxon>Proteiniclasticum</taxon>
    </lineage>
</organism>
<keyword evidence="2" id="KW-1133">Transmembrane helix</keyword>
<dbReference type="EMBL" id="JAFNJU010000006">
    <property type="protein sequence ID" value="MBO1265064.1"/>
    <property type="molecule type" value="Genomic_DNA"/>
</dbReference>
<protein>
    <submittedName>
        <fullName evidence="3">Uncharacterized protein</fullName>
    </submittedName>
</protein>
<dbReference type="Proteomes" id="UP000664218">
    <property type="component" value="Unassembled WGS sequence"/>
</dbReference>
<dbReference type="AlphaFoldDB" id="A0A939KH39"/>
<reference evidence="3" key="1">
    <citation type="submission" date="2021-03" db="EMBL/GenBank/DDBJ databases">
        <title>Proteiniclasticum marinus sp. nov., isolated from tidal flat sediment.</title>
        <authorList>
            <person name="Namirimu T."/>
            <person name="Yang J.-A."/>
            <person name="Yang S.-H."/>
            <person name="Kim Y.-J."/>
            <person name="Kwon K.K."/>
        </authorList>
    </citation>
    <scope>NUCLEOTIDE SEQUENCE</scope>
    <source>
        <strain evidence="3">SCR006</strain>
    </source>
</reference>
<dbReference type="RefSeq" id="WP_207599593.1">
    <property type="nucleotide sequence ID" value="NZ_JAFNJU010000006.1"/>
</dbReference>
<evidence type="ECO:0000313" key="4">
    <source>
        <dbReference type="Proteomes" id="UP000664218"/>
    </source>
</evidence>
<name>A0A939KH39_9CLOT</name>
<proteinExistence type="predicted"/>
<evidence type="ECO:0000256" key="1">
    <source>
        <dbReference type="SAM" id="MobiDB-lite"/>
    </source>
</evidence>
<feature type="region of interest" description="Disordered" evidence="1">
    <location>
        <begin position="94"/>
        <end position="117"/>
    </location>
</feature>
<feature type="compositionally biased region" description="Pro residues" evidence="1">
    <location>
        <begin position="108"/>
        <end position="117"/>
    </location>
</feature>
<sequence length="117" mass="12848">MIKRGAVFMRKVMNEDNGQSKVEYGLILMLIAVSVVLILSSPRFRCAIKSLYMNAAYSFYLAGSGAEDSEQLFNQFMIENGLDSSEYDYNDGKINCGGAPGSGEPDPDPIPDPVPWL</sequence>
<keyword evidence="2" id="KW-0472">Membrane</keyword>
<comment type="caution">
    <text evidence="3">The sequence shown here is derived from an EMBL/GenBank/DDBJ whole genome shotgun (WGS) entry which is preliminary data.</text>
</comment>
<gene>
    <name evidence="3" type="ORF">J3A84_08505</name>
</gene>
<feature type="transmembrane region" description="Helical" evidence="2">
    <location>
        <begin position="21"/>
        <end position="40"/>
    </location>
</feature>
<evidence type="ECO:0000313" key="3">
    <source>
        <dbReference type="EMBL" id="MBO1265064.1"/>
    </source>
</evidence>
<keyword evidence="2" id="KW-0812">Transmembrane</keyword>
<evidence type="ECO:0000256" key="2">
    <source>
        <dbReference type="SAM" id="Phobius"/>
    </source>
</evidence>
<accession>A0A939KH39</accession>